<dbReference type="Proteomes" id="UP000184108">
    <property type="component" value="Unassembled WGS sequence"/>
</dbReference>
<dbReference type="EMBL" id="FQVE01000005">
    <property type="protein sequence ID" value="SHG25023.1"/>
    <property type="molecule type" value="Genomic_DNA"/>
</dbReference>
<sequence length="535" mass="58025">MMKKKMILKLSMLAALLALLWGCRTEDLVKPEKDPQRNNAEFFRHSASASAKNSKDYISILEEYHKKNDFLSLMPDQKGMPIWEKMYVVETEKASCLMIPLSYNDETMSSILFVTLDGQNRVTGVKNIDNAILKSVVYNQRISKEAREQFFLNFMLMDNRTFGNEHFAGIPKDLFVGDKSDDRYGTMRLKDFKPSDAVTTQQAGKLFIGMVCVTVVHCTHHGSGACDACSACQTTTCTPTIMGTADDPFPTNPGGGGGGSGGGSIPVGPDLPENPCRSQVSSVFYRPAPGCGDGTYTNPDNPCNKARASITKANAVLHSTAGQTMDAALKGKAGAQNEWAAALGQYPDNTYQATAPVEGAQHSSNVPVGLLNSTNIGDGHSHSGNSAAPSAGDLYGMLEMAATNPKFKYRFVYGISGSSIESYALVLNSQTAAIAFLAAYPRSENYDPETHGFLENSNLWNEIEKMKIIYNNKSTALDTSGETYEPRVVGLAYIFEKVNAGINIAKLDTNGNLKKINATIEKIPNDERAKISKCP</sequence>
<evidence type="ECO:0000256" key="2">
    <source>
        <dbReference type="SAM" id="SignalP"/>
    </source>
</evidence>
<feature type="signal peptide" evidence="2">
    <location>
        <begin position="1"/>
        <end position="20"/>
    </location>
</feature>
<feature type="region of interest" description="Disordered" evidence="1">
    <location>
        <begin position="248"/>
        <end position="273"/>
    </location>
</feature>
<feature type="chain" id="PRO_5012386678" evidence="2">
    <location>
        <begin position="21"/>
        <end position="535"/>
    </location>
</feature>
<evidence type="ECO:0000313" key="3">
    <source>
        <dbReference type="EMBL" id="SHG25023.1"/>
    </source>
</evidence>
<protein>
    <submittedName>
        <fullName evidence="3">Uncharacterized protein</fullName>
    </submittedName>
</protein>
<dbReference type="AlphaFoldDB" id="A0A1M5IB59"/>
<gene>
    <name evidence="3" type="ORF">SAMN02787073_3793</name>
</gene>
<feature type="compositionally biased region" description="Gly residues" evidence="1">
    <location>
        <begin position="253"/>
        <end position="265"/>
    </location>
</feature>
<accession>A0A1M5IB59</accession>
<name>A0A1M5IB59_9FLAO</name>
<organism evidence="3 4">
    <name type="scientific">Chryseobacterium vrystaatense</name>
    <dbReference type="NCBI Taxonomy" id="307480"/>
    <lineage>
        <taxon>Bacteria</taxon>
        <taxon>Pseudomonadati</taxon>
        <taxon>Bacteroidota</taxon>
        <taxon>Flavobacteriia</taxon>
        <taxon>Flavobacteriales</taxon>
        <taxon>Weeksellaceae</taxon>
        <taxon>Chryseobacterium group</taxon>
        <taxon>Chryseobacterium</taxon>
    </lineage>
</organism>
<evidence type="ECO:0000256" key="1">
    <source>
        <dbReference type="SAM" id="MobiDB-lite"/>
    </source>
</evidence>
<keyword evidence="2" id="KW-0732">Signal</keyword>
<evidence type="ECO:0000313" key="4">
    <source>
        <dbReference type="Proteomes" id="UP000184108"/>
    </source>
</evidence>
<reference evidence="4" key="1">
    <citation type="submission" date="2016-11" db="EMBL/GenBank/DDBJ databases">
        <authorList>
            <person name="Varghese N."/>
            <person name="Submissions S."/>
        </authorList>
    </citation>
    <scope>NUCLEOTIDE SEQUENCE [LARGE SCALE GENOMIC DNA]</scope>
    <source>
        <strain evidence="4">YR203</strain>
    </source>
</reference>
<proteinExistence type="predicted"/>
<dbReference type="RefSeq" id="WP_073174926.1">
    <property type="nucleotide sequence ID" value="NZ_FQVE01000005.1"/>
</dbReference>